<keyword evidence="4" id="KW-0378">Hydrolase</keyword>
<evidence type="ECO:0000256" key="2">
    <source>
        <dbReference type="PIRSR" id="PIRSR005211-1"/>
    </source>
</evidence>
<keyword evidence="5" id="KW-1185">Reference proteome</keyword>
<feature type="active site" description="Charge relay system" evidence="2">
    <location>
        <position position="271"/>
    </location>
</feature>
<evidence type="ECO:0000256" key="1">
    <source>
        <dbReference type="ARBA" id="ARBA00010884"/>
    </source>
</evidence>
<gene>
    <name evidence="4" type="ORF">ATO7_04450</name>
</gene>
<proteinExistence type="inferred from homology"/>
<feature type="domain" description="AB hydrolase-1" evidence="3">
    <location>
        <begin position="67"/>
        <end position="302"/>
    </location>
</feature>
<dbReference type="GO" id="GO:0034338">
    <property type="term" value="F:short-chain carboxylesterase activity"/>
    <property type="evidence" value="ECO:0007669"/>
    <property type="project" value="TreeGrafter"/>
</dbReference>
<dbReference type="EMBL" id="AQQV01000001">
    <property type="protein sequence ID" value="ORE89099.1"/>
    <property type="molecule type" value="Genomic_DNA"/>
</dbReference>
<reference evidence="4 5" key="1">
    <citation type="submission" date="2013-04" db="EMBL/GenBank/DDBJ databases">
        <title>Oceanococcus atlanticus 22II-S10r2 Genome Sequencing.</title>
        <authorList>
            <person name="Lai Q."/>
            <person name="Li G."/>
            <person name="Shao Z."/>
        </authorList>
    </citation>
    <scope>NUCLEOTIDE SEQUENCE [LARGE SCALE GENOMIC DNA]</scope>
    <source>
        <strain evidence="4 5">22II-S10r2</strain>
    </source>
</reference>
<dbReference type="RefSeq" id="WP_083559913.1">
    <property type="nucleotide sequence ID" value="NZ_AQQV01000001.1"/>
</dbReference>
<dbReference type="InterPro" id="IPR029058">
    <property type="entry name" value="AB_hydrolase_fold"/>
</dbReference>
<sequence>MTHGRIVESDFRPHPLLRNAHAQTVVPTLLRPLPTLTLDVERWELDDGDFVDLGWFARPQPGQPLAVLVHGLTGGFESKYLRGTARQLMQRGWAGLILQLRGAGDTPNRLARNYHQGDTADLRALLGRLRAQYPDAMVANIGWSLGGNITLKAAAEGGADHPADLVVAVSVPFQLEPCAERLREGVSRVYQRRLLGDLKAMAQRKAAHVRLPADVDLTSAMNAADFFAFDDAWTAPLNGFEDALDYYRRCECGPLLQAIEKPCLIVHSQDDPFMRPQIIPTAQELAPQVELELSRYGGHVGFVARTPAGALDYWLERRISSWLSSRL</sequence>
<comment type="similarity">
    <text evidence="1">Belongs to the AB hydrolase superfamily. AB hydrolase 4 family.</text>
</comment>
<organism evidence="4 5">
    <name type="scientific">Oceanococcus atlanticus</name>
    <dbReference type="NCBI Taxonomy" id="1317117"/>
    <lineage>
        <taxon>Bacteria</taxon>
        <taxon>Pseudomonadati</taxon>
        <taxon>Pseudomonadota</taxon>
        <taxon>Gammaproteobacteria</taxon>
        <taxon>Chromatiales</taxon>
        <taxon>Oceanococcaceae</taxon>
        <taxon>Oceanococcus</taxon>
    </lineage>
</organism>
<comment type="caution">
    <text evidence="4">The sequence shown here is derived from an EMBL/GenBank/DDBJ whole genome shotgun (WGS) entry which is preliminary data.</text>
</comment>
<dbReference type="SUPFAM" id="SSF53474">
    <property type="entry name" value="alpha/beta-Hydrolases"/>
    <property type="match status" value="1"/>
</dbReference>
<evidence type="ECO:0000313" key="4">
    <source>
        <dbReference type="EMBL" id="ORE89099.1"/>
    </source>
</evidence>
<name>A0A1Y1SIS8_9GAMM</name>
<dbReference type="OrthoDB" id="332676at2"/>
<protein>
    <submittedName>
        <fullName evidence="4">Hydrolase</fullName>
    </submittedName>
</protein>
<dbReference type="PIRSF" id="PIRSF005211">
    <property type="entry name" value="Ab_hydro_YheT"/>
    <property type="match status" value="1"/>
</dbReference>
<evidence type="ECO:0000259" key="3">
    <source>
        <dbReference type="Pfam" id="PF00561"/>
    </source>
</evidence>
<feature type="active site" description="Charge relay system" evidence="2">
    <location>
        <position position="299"/>
    </location>
</feature>
<feature type="active site" description="Charge relay system" evidence="2">
    <location>
        <position position="144"/>
    </location>
</feature>
<dbReference type="Pfam" id="PF00561">
    <property type="entry name" value="Abhydrolase_1"/>
    <property type="match status" value="1"/>
</dbReference>
<dbReference type="PANTHER" id="PTHR10794:SF94">
    <property type="entry name" value="ESTERASE YHET-RELATED"/>
    <property type="match status" value="1"/>
</dbReference>
<evidence type="ECO:0000313" key="5">
    <source>
        <dbReference type="Proteomes" id="UP000192342"/>
    </source>
</evidence>
<dbReference type="Proteomes" id="UP000192342">
    <property type="component" value="Unassembled WGS sequence"/>
</dbReference>
<dbReference type="Gene3D" id="3.40.50.1820">
    <property type="entry name" value="alpha/beta hydrolase"/>
    <property type="match status" value="1"/>
</dbReference>
<dbReference type="AlphaFoldDB" id="A0A1Y1SIS8"/>
<dbReference type="InterPro" id="IPR050960">
    <property type="entry name" value="AB_hydrolase_4_sf"/>
</dbReference>
<dbReference type="GO" id="GO:0047372">
    <property type="term" value="F:monoacylglycerol lipase activity"/>
    <property type="evidence" value="ECO:0007669"/>
    <property type="project" value="TreeGrafter"/>
</dbReference>
<dbReference type="NCBIfam" id="NF008218">
    <property type="entry name" value="PRK10985.1"/>
    <property type="match status" value="1"/>
</dbReference>
<dbReference type="InterPro" id="IPR000073">
    <property type="entry name" value="AB_hydrolase_1"/>
</dbReference>
<dbReference type="PANTHER" id="PTHR10794">
    <property type="entry name" value="ABHYDROLASE DOMAIN-CONTAINING PROTEIN"/>
    <property type="match status" value="1"/>
</dbReference>
<dbReference type="InterPro" id="IPR012020">
    <property type="entry name" value="ABHD4"/>
</dbReference>
<accession>A0A1Y1SIS8</accession>
<dbReference type="STRING" id="1317117.ATO7_04450"/>